<protein>
    <submittedName>
        <fullName evidence="6">DNA invertase Pin-like site-specific DNA recombinase</fullName>
    </submittedName>
</protein>
<sequence>MAEGKFISYLRVSTAKQGLSGLGLEAQRKAVTDYLNGGNWTLLTEYVEVESGKKNDRPELTKALAHCHLTGATLVIAKLDRLSRNARFLLGLQEAGVHFIATDMPTANELTVGIMALVAQEERKAISARTKAALAAAKERGVKLGCPKGAAHLRQYGNELGVEAVKRNADERAGKLVDVVREIQEAQGITSLKGIADKLNKMGVTTPRGGAWHASSVKNLLARLESR</sequence>
<evidence type="ECO:0000256" key="4">
    <source>
        <dbReference type="PROSITE-ProRule" id="PRU10137"/>
    </source>
</evidence>
<dbReference type="Gene3D" id="3.40.50.1390">
    <property type="entry name" value="Resolvase, N-terminal catalytic domain"/>
    <property type="match status" value="1"/>
</dbReference>
<evidence type="ECO:0000313" key="6">
    <source>
        <dbReference type="EMBL" id="MBE1423867.1"/>
    </source>
</evidence>
<dbReference type="InterPro" id="IPR006119">
    <property type="entry name" value="Resolv_N"/>
</dbReference>
<evidence type="ECO:0000256" key="1">
    <source>
        <dbReference type="ARBA" id="ARBA00022908"/>
    </source>
</evidence>
<comment type="caution">
    <text evidence="6">The sequence shown here is derived from an EMBL/GenBank/DDBJ whole genome shotgun (WGS) entry which is preliminary data.</text>
</comment>
<dbReference type="CDD" id="cd00338">
    <property type="entry name" value="Ser_Recombinase"/>
    <property type="match status" value="1"/>
</dbReference>
<reference evidence="6 7" key="1">
    <citation type="submission" date="2020-10" db="EMBL/GenBank/DDBJ databases">
        <title>Genomic Encyclopedia of Type Strains, Phase IV (KMG-IV): sequencing the most valuable type-strain genomes for metagenomic binning, comparative biology and taxonomic classification.</title>
        <authorList>
            <person name="Goeker M."/>
        </authorList>
    </citation>
    <scope>NUCLEOTIDE SEQUENCE [LARGE SCALE GENOMIC DNA]</scope>
    <source>
        <strain evidence="6 7">DSM 4194</strain>
    </source>
</reference>
<dbReference type="InterPro" id="IPR006118">
    <property type="entry name" value="Recombinase_CS"/>
</dbReference>
<dbReference type="PROSITE" id="PS00397">
    <property type="entry name" value="RECOMBINASES_1"/>
    <property type="match status" value="1"/>
</dbReference>
<dbReference type="SUPFAM" id="SSF53041">
    <property type="entry name" value="Resolvase-like"/>
    <property type="match status" value="1"/>
</dbReference>
<evidence type="ECO:0000256" key="3">
    <source>
        <dbReference type="ARBA" id="ARBA00023172"/>
    </source>
</evidence>
<dbReference type="Pfam" id="PF07508">
    <property type="entry name" value="Recombinase"/>
    <property type="match status" value="1"/>
</dbReference>
<feature type="active site" description="O-(5'-phospho-DNA)-serine intermediate" evidence="4">
    <location>
        <position position="13"/>
    </location>
</feature>
<dbReference type="Proteomes" id="UP000639010">
    <property type="component" value="Unassembled WGS sequence"/>
</dbReference>
<dbReference type="InterPro" id="IPR011109">
    <property type="entry name" value="DNA_bind_recombinase_dom"/>
</dbReference>
<dbReference type="PROSITE" id="PS51736">
    <property type="entry name" value="RECOMBINASES_3"/>
    <property type="match status" value="1"/>
</dbReference>
<dbReference type="PANTHER" id="PTHR30461">
    <property type="entry name" value="DNA-INVERTASE FROM LAMBDOID PROPHAGE"/>
    <property type="match status" value="1"/>
</dbReference>
<evidence type="ECO:0000259" key="5">
    <source>
        <dbReference type="PROSITE" id="PS51736"/>
    </source>
</evidence>
<gene>
    <name evidence="6" type="ORF">H4684_000491</name>
</gene>
<keyword evidence="7" id="KW-1185">Reference proteome</keyword>
<keyword evidence="1" id="KW-0229">DNA integration</keyword>
<evidence type="ECO:0000313" key="7">
    <source>
        <dbReference type="Proteomes" id="UP000639010"/>
    </source>
</evidence>
<accession>A0ABR9GZJ5</accession>
<dbReference type="EMBL" id="JADBGG010000003">
    <property type="protein sequence ID" value="MBE1423867.1"/>
    <property type="molecule type" value="Genomic_DNA"/>
</dbReference>
<feature type="domain" description="Resolvase/invertase-type recombinase catalytic" evidence="5">
    <location>
        <begin position="5"/>
        <end position="141"/>
    </location>
</feature>
<evidence type="ECO:0000256" key="2">
    <source>
        <dbReference type="ARBA" id="ARBA00023125"/>
    </source>
</evidence>
<proteinExistence type="predicted"/>
<dbReference type="RefSeq" id="WP_192622709.1">
    <property type="nucleotide sequence ID" value="NZ_JADBGG010000003.1"/>
</dbReference>
<keyword evidence="3" id="KW-0233">DNA recombination</keyword>
<dbReference type="InterPro" id="IPR050639">
    <property type="entry name" value="SSR_resolvase"/>
</dbReference>
<name>A0ABR9GZJ5_9BACT</name>
<organism evidence="6 7">
    <name type="scientific">Desulfomicrobium macestii</name>
    <dbReference type="NCBI Taxonomy" id="90731"/>
    <lineage>
        <taxon>Bacteria</taxon>
        <taxon>Pseudomonadati</taxon>
        <taxon>Thermodesulfobacteriota</taxon>
        <taxon>Desulfovibrionia</taxon>
        <taxon>Desulfovibrionales</taxon>
        <taxon>Desulfomicrobiaceae</taxon>
        <taxon>Desulfomicrobium</taxon>
    </lineage>
</organism>
<dbReference type="Pfam" id="PF00239">
    <property type="entry name" value="Resolvase"/>
    <property type="match status" value="1"/>
</dbReference>
<dbReference type="PANTHER" id="PTHR30461:SF2">
    <property type="entry name" value="SERINE RECOMBINASE PINE-RELATED"/>
    <property type="match status" value="1"/>
</dbReference>
<dbReference type="InterPro" id="IPR036162">
    <property type="entry name" value="Resolvase-like_N_sf"/>
</dbReference>
<dbReference type="SMART" id="SM00857">
    <property type="entry name" value="Resolvase"/>
    <property type="match status" value="1"/>
</dbReference>
<keyword evidence="2" id="KW-0238">DNA-binding</keyword>